<dbReference type="InterPro" id="IPR011009">
    <property type="entry name" value="Kinase-like_dom_sf"/>
</dbReference>
<feature type="compositionally biased region" description="Basic residues" evidence="1">
    <location>
        <begin position="98"/>
        <end position="110"/>
    </location>
</feature>
<name>A0A5C3MVF5_9AGAM</name>
<feature type="compositionally biased region" description="Polar residues" evidence="1">
    <location>
        <begin position="40"/>
        <end position="49"/>
    </location>
</feature>
<sequence>MSDQDSGPSAAGSPADASDQEEVELVQEKAPSPTPAPTAERSTSPSPESAPNRKGKGRAVPVAVESKTRLRDAAPTLDSSGSHNMSRSLTMDSTSKPPPKHKNDRRQKRSKQPDPVAVAPMGASDGAGGGLREGIAYTSGEIRVPAYRSENPTPLPQTPRHAPLHKAAVQGTPYKHSSDSYKTKKASELQEAVGLELDGAWMEDEGAITKDFRKAPGMPRTSRINEFLRWYSGYNNATMKWVALPDNPAAEDTTVYLPMINIMNAVLNYFHIKKRRASLAYNRVISHQHEAYEKKVSTRPDILLVGHGEAFNKLQDFPDRPTYEHCAAPVEMKIERGLKTARDERQLAVYARECFVRQPNRRFVYALLLTEKRVRVYQFDRGGVLYSQWYDIGTSAVTFVQIILAIASEDESQIGFDTRIRWIGDERYFEDPQADEPKRYKIINPDSPFRRRTIRGRGTTCWTVEDDLGHLYMLKFSWKTIDRVGEWEHLERIKSANPPLKHVGTMDSYRVIQKLSDLRHGVVGLDRKEKFHDREYYYTMQTHYGSPLEEFRSVLQLYRAFRDAVSASMELLRIGIVHRDISLRNILLDHREGNEDGGWAFQSMKVLHNLGTHDHFDEMESCFYVFAWLLFAFKGPGKPVAELPDFLVPWESGDAKAARDSKQSFLLDTSLNWKLSGWPMSARLLLAELQSFFAKIAIPRVNHLSVEREALTAELSHDERKMLKEMTDNQMKETLSSVPLPELDSTEDCNDWLTIAAKRHYMKILNMIDAAIMREMSQSTDPRDHVEVAGPSNHAIEESNEERDLALGGNQEGIQDTAEESAPASGRASPEPVEQHHEPVASANPRFHSTSYSYSSVHSNKRSASQEPEPEPAANVSVAARKVKRVKGSHSKSRDR</sequence>
<feature type="compositionally biased region" description="Low complexity" evidence="1">
    <location>
        <begin position="1"/>
        <end position="17"/>
    </location>
</feature>
<gene>
    <name evidence="3" type="ORF">OE88DRAFT_1663180</name>
</gene>
<evidence type="ECO:0000256" key="1">
    <source>
        <dbReference type="SAM" id="MobiDB-lite"/>
    </source>
</evidence>
<evidence type="ECO:0000313" key="3">
    <source>
        <dbReference type="EMBL" id="TFK48913.1"/>
    </source>
</evidence>
<feature type="region of interest" description="Disordered" evidence="1">
    <location>
        <begin position="778"/>
        <end position="800"/>
    </location>
</feature>
<feature type="compositionally biased region" description="Low complexity" evidence="1">
    <location>
        <begin position="848"/>
        <end position="858"/>
    </location>
</feature>
<dbReference type="EMBL" id="ML213517">
    <property type="protein sequence ID" value="TFK48913.1"/>
    <property type="molecule type" value="Genomic_DNA"/>
</dbReference>
<dbReference type="OrthoDB" id="5592585at2759"/>
<reference evidence="3 4" key="1">
    <citation type="journal article" date="2019" name="Nat. Ecol. Evol.">
        <title>Megaphylogeny resolves global patterns of mushroom evolution.</title>
        <authorList>
            <person name="Varga T."/>
            <person name="Krizsan K."/>
            <person name="Foldi C."/>
            <person name="Dima B."/>
            <person name="Sanchez-Garcia M."/>
            <person name="Sanchez-Ramirez S."/>
            <person name="Szollosi G.J."/>
            <person name="Szarkandi J.G."/>
            <person name="Papp V."/>
            <person name="Albert L."/>
            <person name="Andreopoulos W."/>
            <person name="Angelini C."/>
            <person name="Antonin V."/>
            <person name="Barry K.W."/>
            <person name="Bougher N.L."/>
            <person name="Buchanan P."/>
            <person name="Buyck B."/>
            <person name="Bense V."/>
            <person name="Catcheside P."/>
            <person name="Chovatia M."/>
            <person name="Cooper J."/>
            <person name="Damon W."/>
            <person name="Desjardin D."/>
            <person name="Finy P."/>
            <person name="Geml J."/>
            <person name="Haridas S."/>
            <person name="Hughes K."/>
            <person name="Justo A."/>
            <person name="Karasinski D."/>
            <person name="Kautmanova I."/>
            <person name="Kiss B."/>
            <person name="Kocsube S."/>
            <person name="Kotiranta H."/>
            <person name="LaButti K.M."/>
            <person name="Lechner B.E."/>
            <person name="Liimatainen K."/>
            <person name="Lipzen A."/>
            <person name="Lukacs Z."/>
            <person name="Mihaltcheva S."/>
            <person name="Morgado L.N."/>
            <person name="Niskanen T."/>
            <person name="Noordeloos M.E."/>
            <person name="Ohm R.A."/>
            <person name="Ortiz-Santana B."/>
            <person name="Ovrebo C."/>
            <person name="Racz N."/>
            <person name="Riley R."/>
            <person name="Savchenko A."/>
            <person name="Shiryaev A."/>
            <person name="Soop K."/>
            <person name="Spirin V."/>
            <person name="Szebenyi C."/>
            <person name="Tomsovsky M."/>
            <person name="Tulloss R.E."/>
            <person name="Uehling J."/>
            <person name="Grigoriev I.V."/>
            <person name="Vagvolgyi C."/>
            <person name="Papp T."/>
            <person name="Martin F.M."/>
            <person name="Miettinen O."/>
            <person name="Hibbett D.S."/>
            <person name="Nagy L.G."/>
        </authorList>
    </citation>
    <scope>NUCLEOTIDE SEQUENCE [LARGE SCALE GENOMIC DNA]</scope>
    <source>
        <strain evidence="3 4">OMC1185</strain>
    </source>
</reference>
<evidence type="ECO:0000259" key="2">
    <source>
        <dbReference type="Pfam" id="PF17667"/>
    </source>
</evidence>
<feature type="domain" description="Fungal-type protein kinase" evidence="2">
    <location>
        <begin position="319"/>
        <end position="594"/>
    </location>
</feature>
<dbReference type="PANTHER" id="PTHR38248:SF2">
    <property type="entry name" value="FUNK1 11"/>
    <property type="match status" value="1"/>
</dbReference>
<dbReference type="Proteomes" id="UP000305948">
    <property type="component" value="Unassembled WGS sequence"/>
</dbReference>
<dbReference type="InterPro" id="IPR008266">
    <property type="entry name" value="Tyr_kinase_AS"/>
</dbReference>
<dbReference type="SUPFAM" id="SSF56112">
    <property type="entry name" value="Protein kinase-like (PK-like)"/>
    <property type="match status" value="1"/>
</dbReference>
<feature type="region of interest" description="Disordered" evidence="1">
    <location>
        <begin position="1"/>
        <end position="129"/>
    </location>
</feature>
<dbReference type="PROSITE" id="PS00109">
    <property type="entry name" value="PROTEIN_KINASE_TYR"/>
    <property type="match status" value="1"/>
</dbReference>
<dbReference type="GO" id="GO:0004672">
    <property type="term" value="F:protein kinase activity"/>
    <property type="evidence" value="ECO:0007669"/>
    <property type="project" value="InterPro"/>
</dbReference>
<feature type="compositionally biased region" description="Basic residues" evidence="1">
    <location>
        <begin position="881"/>
        <end position="896"/>
    </location>
</feature>
<organism evidence="3 4">
    <name type="scientific">Heliocybe sulcata</name>
    <dbReference type="NCBI Taxonomy" id="5364"/>
    <lineage>
        <taxon>Eukaryota</taxon>
        <taxon>Fungi</taxon>
        <taxon>Dikarya</taxon>
        <taxon>Basidiomycota</taxon>
        <taxon>Agaricomycotina</taxon>
        <taxon>Agaricomycetes</taxon>
        <taxon>Gloeophyllales</taxon>
        <taxon>Gloeophyllaceae</taxon>
        <taxon>Heliocybe</taxon>
    </lineage>
</organism>
<dbReference type="Pfam" id="PF17667">
    <property type="entry name" value="Pkinase_fungal"/>
    <property type="match status" value="1"/>
</dbReference>
<feature type="compositionally biased region" description="Polar residues" evidence="1">
    <location>
        <begin position="77"/>
        <end position="95"/>
    </location>
</feature>
<dbReference type="STRING" id="5364.A0A5C3MVF5"/>
<accession>A0A5C3MVF5</accession>
<protein>
    <recommendedName>
        <fullName evidence="2">Fungal-type protein kinase domain-containing protein</fullName>
    </recommendedName>
</protein>
<proteinExistence type="predicted"/>
<keyword evidence="4" id="KW-1185">Reference proteome</keyword>
<evidence type="ECO:0000313" key="4">
    <source>
        <dbReference type="Proteomes" id="UP000305948"/>
    </source>
</evidence>
<feature type="region of interest" description="Disordered" evidence="1">
    <location>
        <begin position="815"/>
        <end position="896"/>
    </location>
</feature>
<dbReference type="InterPro" id="IPR040976">
    <property type="entry name" value="Pkinase_fungal"/>
</dbReference>
<dbReference type="AlphaFoldDB" id="A0A5C3MVF5"/>
<dbReference type="PANTHER" id="PTHR38248">
    <property type="entry name" value="FUNK1 6"/>
    <property type="match status" value="1"/>
</dbReference>